<dbReference type="AlphaFoldDB" id="A9WMP8"/>
<dbReference type="Pfam" id="PF25976">
    <property type="entry name" value="LpqB_N"/>
    <property type="match status" value="1"/>
</dbReference>
<evidence type="ECO:0000313" key="4">
    <source>
        <dbReference type="Proteomes" id="UP000002007"/>
    </source>
</evidence>
<dbReference type="STRING" id="288705.RSal33209_1640"/>
<dbReference type="eggNOG" id="COG5401">
    <property type="taxonomic scope" value="Bacteria"/>
</dbReference>
<keyword evidence="1" id="KW-0732">Signal</keyword>
<dbReference type="NCBIfam" id="NF010139">
    <property type="entry name" value="PRK13614.1"/>
    <property type="match status" value="1"/>
</dbReference>
<evidence type="ECO:0000313" key="3">
    <source>
        <dbReference type="EMBL" id="ABY23376.1"/>
    </source>
</evidence>
<dbReference type="HOGENOM" id="CLU_032207_0_0_11"/>
<dbReference type="InterPro" id="IPR019606">
    <property type="entry name" value="GerMN"/>
</dbReference>
<name>A9WMP8_RENSM</name>
<dbReference type="SMART" id="SM00909">
    <property type="entry name" value="Germane"/>
    <property type="match status" value="1"/>
</dbReference>
<gene>
    <name evidence="3" type="ordered locus">RSal33209_1640</name>
</gene>
<evidence type="ECO:0000259" key="2">
    <source>
        <dbReference type="SMART" id="SM00909"/>
    </source>
</evidence>
<dbReference type="PROSITE" id="PS51257">
    <property type="entry name" value="PROKAR_LIPOPROTEIN"/>
    <property type="match status" value="1"/>
</dbReference>
<dbReference type="KEGG" id="rsa:RSal33209_1640"/>
<feature type="domain" description="GerMN" evidence="2">
    <location>
        <begin position="207"/>
        <end position="299"/>
    </location>
</feature>
<feature type="chain" id="PRO_5002745979" evidence="1">
    <location>
        <begin position="26"/>
        <end position="584"/>
    </location>
</feature>
<protein>
    <submittedName>
        <fullName evidence="3">Hypothetical exported protein</fullName>
    </submittedName>
</protein>
<proteinExistence type="predicted"/>
<dbReference type="EMBL" id="CP000910">
    <property type="protein sequence ID" value="ABY23376.1"/>
    <property type="molecule type" value="Genomic_DNA"/>
</dbReference>
<dbReference type="Pfam" id="PF10647">
    <property type="entry name" value="Gmad1"/>
    <property type="match status" value="1"/>
</dbReference>
<dbReference type="InterPro" id="IPR018910">
    <property type="entry name" value="LpqB_C"/>
</dbReference>
<accession>A9WMP8</accession>
<sequence length="584" mass="62110">MSPQKKLLVVLSALLVAVLTLSACASIPTGGGVSKIQPTDRSDTQLNFNYAPPNPPAPGADQMAIINGFINAGTGFAENFQTARKFLAGPAATTWKSDQRTLVFQDQPNIVKGDSDNDFKIELKTQSSIDADGIRTPAHSGVPNTVQLTMTRVDGEWRISSIPDGIMIAQQNFQNIFKARSLYFYDPSFSYMVPDVRWFAASPSTVPTVMVKALISGPASYLKGAVASAFPDGIRLLRDTVPIVSSTATVDLTATVLQAASAQVRQQMRAQLQETLTRQLNTVTNIILRADQLTLDANDAPSSSLSLVHGAPVPNRLAGISKSELVYFDNGQQQQIAGIPSVARYQPKSPAESYAPGGPVAFLNGTSTEMYTVSPNQTEKLAVSGTALTPPSFSPSNWVWTAEGNQSGRIFASYPGITDGNQATTVTLTADWLKGRTVTALRVSRDGARVMVISSLNGQSQVQLSGILKQDNNSVSTPRELTAPLNLFAEGLAFTTGNWAGESKILVTAPGPGEVVAGVISVDAPDNKASNKFTALKELKGSTVGNDLSEVYAQNNSGDVFSYAVNGWQEQSQLKDLNDLAFAG</sequence>
<keyword evidence="4" id="KW-1185">Reference proteome</keyword>
<dbReference type="Pfam" id="PF10646">
    <property type="entry name" value="Germane"/>
    <property type="match status" value="1"/>
</dbReference>
<evidence type="ECO:0000256" key="1">
    <source>
        <dbReference type="SAM" id="SignalP"/>
    </source>
</evidence>
<organism evidence="3 4">
    <name type="scientific">Renibacterium salmoninarum (strain ATCC 33209 / DSM 20767 / JCM 11484 / NBRC 15589 / NCIMB 2235)</name>
    <dbReference type="NCBI Taxonomy" id="288705"/>
    <lineage>
        <taxon>Bacteria</taxon>
        <taxon>Bacillati</taxon>
        <taxon>Actinomycetota</taxon>
        <taxon>Actinomycetes</taxon>
        <taxon>Micrococcales</taxon>
        <taxon>Micrococcaceae</taxon>
        <taxon>Renibacterium</taxon>
    </lineage>
</organism>
<feature type="signal peptide" evidence="1">
    <location>
        <begin position="1"/>
        <end position="25"/>
    </location>
</feature>
<dbReference type="InterPro" id="IPR059026">
    <property type="entry name" value="LpqB_N"/>
</dbReference>
<dbReference type="Proteomes" id="UP000002007">
    <property type="component" value="Chromosome"/>
</dbReference>
<dbReference type="RefSeq" id="WP_012245050.1">
    <property type="nucleotide sequence ID" value="NC_010168.1"/>
</dbReference>
<reference evidence="4" key="1">
    <citation type="journal article" date="2008" name="J. Bacteriol.">
        <title>Genome sequence of the fish pathogen Renibacterium salmoninarum suggests reductive evolution away from an environmental Arthrobacter ancestor.</title>
        <authorList>
            <person name="Wiens G.D."/>
            <person name="Rockey D.D."/>
            <person name="Wu Z."/>
            <person name="Chang J."/>
            <person name="Levy R."/>
            <person name="Crane S."/>
            <person name="Chen D.S."/>
            <person name="Capri G.R."/>
            <person name="Burnett J.R."/>
            <person name="Sudheesh P.S."/>
            <person name="Schipma M.J."/>
            <person name="Burd H."/>
            <person name="Bhattacharyya A."/>
            <person name="Rhodes L.D."/>
            <person name="Kaul R."/>
            <person name="Strom M.S."/>
        </authorList>
    </citation>
    <scope>NUCLEOTIDE SEQUENCE [LARGE SCALE GENOMIC DNA]</scope>
    <source>
        <strain evidence="4">ATCC 33209 / DSM 20767 / JCM 11484 / NBRC 15589 / NCIMB 2235</strain>
    </source>
</reference>